<feature type="compositionally biased region" description="Basic and acidic residues" evidence="1">
    <location>
        <begin position="45"/>
        <end position="54"/>
    </location>
</feature>
<protein>
    <submittedName>
        <fullName evidence="2">Uncharacterized protein</fullName>
    </submittedName>
</protein>
<organism evidence="2 3">
    <name type="scientific">Dendronalium phyllosphericum CENA369</name>
    <dbReference type="NCBI Taxonomy" id="1725256"/>
    <lineage>
        <taxon>Bacteria</taxon>
        <taxon>Bacillati</taxon>
        <taxon>Cyanobacteriota</taxon>
        <taxon>Cyanophyceae</taxon>
        <taxon>Nostocales</taxon>
        <taxon>Nostocaceae</taxon>
        <taxon>Dendronalium</taxon>
        <taxon>Dendronalium phyllosphericum</taxon>
    </lineage>
</organism>
<reference evidence="2 3" key="1">
    <citation type="journal article" date="2021" name="Int. J. Syst. Evol. Microbiol.">
        <title>Amazonocrinis nigriterrae gen. nov., sp. nov., Atlanticothrix silvestris gen. nov., sp. nov. and Dendronalium phyllosphericum gen. nov., sp. nov., nostocacean cyanobacteria from Brazilian environments.</title>
        <authorList>
            <person name="Alvarenga D.O."/>
            <person name="Andreote A.P.D."/>
            <person name="Branco L.H.Z."/>
            <person name="Delbaje E."/>
            <person name="Cruz R.B."/>
            <person name="Varani A.M."/>
            <person name="Fiore M.F."/>
        </authorList>
    </citation>
    <scope>NUCLEOTIDE SEQUENCE [LARGE SCALE GENOMIC DNA]</scope>
    <source>
        <strain evidence="2 3">CENA369</strain>
    </source>
</reference>
<name>A0A8J7LH27_9NOST</name>
<evidence type="ECO:0000313" key="3">
    <source>
        <dbReference type="Proteomes" id="UP000662314"/>
    </source>
</evidence>
<feature type="compositionally biased region" description="Polar residues" evidence="1">
    <location>
        <begin position="31"/>
        <end position="42"/>
    </location>
</feature>
<evidence type="ECO:0000313" key="2">
    <source>
        <dbReference type="EMBL" id="MBH8575743.1"/>
    </source>
</evidence>
<proteinExistence type="predicted"/>
<sequence>MITKNAKVQAQRARRNQETVQPRADGDRSGGSRQTSSENGGESLSIDRDDRSRGDFTNQCGQTNVGGILDRLIVKTIELIQDSENRTAELKTQLHELVELSKEFQQKTEDS</sequence>
<dbReference type="AlphaFoldDB" id="A0A8J7LH27"/>
<dbReference type="RefSeq" id="WP_214434504.1">
    <property type="nucleotide sequence ID" value="NZ_CAWPUQ010000123.1"/>
</dbReference>
<dbReference type="EMBL" id="JAECZA010000204">
    <property type="protein sequence ID" value="MBH8575743.1"/>
    <property type="molecule type" value="Genomic_DNA"/>
</dbReference>
<keyword evidence="3" id="KW-1185">Reference proteome</keyword>
<gene>
    <name evidence="2" type="ORF">I8752_22600</name>
</gene>
<comment type="caution">
    <text evidence="2">The sequence shown here is derived from an EMBL/GenBank/DDBJ whole genome shotgun (WGS) entry which is preliminary data.</text>
</comment>
<dbReference type="Proteomes" id="UP000662314">
    <property type="component" value="Unassembled WGS sequence"/>
</dbReference>
<accession>A0A8J7LH27</accession>
<feature type="region of interest" description="Disordered" evidence="1">
    <location>
        <begin position="1"/>
        <end position="63"/>
    </location>
</feature>
<evidence type="ECO:0000256" key="1">
    <source>
        <dbReference type="SAM" id="MobiDB-lite"/>
    </source>
</evidence>